<dbReference type="InterPro" id="IPR011701">
    <property type="entry name" value="MFS"/>
</dbReference>
<reference evidence="8 9" key="1">
    <citation type="journal article" date="2017" name="Mycologia">
        <title>Bifiguratus adelaidae, gen. et sp. nov., a new member of Mucoromycotina in endophytic and soil-dwelling habitats.</title>
        <authorList>
            <person name="Torres-Cruz T.J."/>
            <person name="Billingsley Tobias T.L."/>
            <person name="Almatruk M."/>
            <person name="Hesse C."/>
            <person name="Kuske C.R."/>
            <person name="Desiro A."/>
            <person name="Benucci G.M."/>
            <person name="Bonito G."/>
            <person name="Stajich J.E."/>
            <person name="Dunlap C."/>
            <person name="Arnold A.E."/>
            <person name="Porras-Alfaro A."/>
        </authorList>
    </citation>
    <scope>NUCLEOTIDE SEQUENCE [LARGE SCALE GENOMIC DNA]</scope>
    <source>
        <strain evidence="8 9">AZ0501</strain>
    </source>
</reference>
<feature type="transmembrane region" description="Helical" evidence="6">
    <location>
        <begin position="341"/>
        <end position="361"/>
    </location>
</feature>
<evidence type="ECO:0000256" key="2">
    <source>
        <dbReference type="ARBA" id="ARBA00022448"/>
    </source>
</evidence>
<keyword evidence="5 6" id="KW-0472">Membrane</keyword>
<dbReference type="InterPro" id="IPR036259">
    <property type="entry name" value="MFS_trans_sf"/>
</dbReference>
<dbReference type="GO" id="GO:0022857">
    <property type="term" value="F:transmembrane transporter activity"/>
    <property type="evidence" value="ECO:0007669"/>
    <property type="project" value="InterPro"/>
</dbReference>
<feature type="transmembrane region" description="Helical" evidence="6">
    <location>
        <begin position="20"/>
        <end position="42"/>
    </location>
</feature>
<feature type="transmembrane region" description="Helical" evidence="6">
    <location>
        <begin position="367"/>
        <end position="391"/>
    </location>
</feature>
<comment type="subcellular location">
    <subcellularLocation>
        <location evidence="1">Membrane</location>
        <topology evidence="1">Multi-pass membrane protein</topology>
    </subcellularLocation>
</comment>
<dbReference type="PROSITE" id="PS00216">
    <property type="entry name" value="SUGAR_TRANSPORT_1"/>
    <property type="match status" value="1"/>
</dbReference>
<dbReference type="InterPro" id="IPR005829">
    <property type="entry name" value="Sugar_transporter_CS"/>
</dbReference>
<evidence type="ECO:0000256" key="5">
    <source>
        <dbReference type="ARBA" id="ARBA00023136"/>
    </source>
</evidence>
<dbReference type="Proteomes" id="UP000242875">
    <property type="component" value="Unassembled WGS sequence"/>
</dbReference>
<evidence type="ECO:0000313" key="9">
    <source>
        <dbReference type="Proteomes" id="UP000242875"/>
    </source>
</evidence>
<feature type="transmembrane region" description="Helical" evidence="6">
    <location>
        <begin position="122"/>
        <end position="140"/>
    </location>
</feature>
<feature type="transmembrane region" description="Helical" evidence="6">
    <location>
        <begin position="88"/>
        <end position="110"/>
    </location>
</feature>
<comment type="caution">
    <text evidence="8">The sequence shown here is derived from an EMBL/GenBank/DDBJ whole genome shotgun (WGS) entry which is preliminary data.</text>
</comment>
<feature type="transmembrane region" description="Helical" evidence="6">
    <location>
        <begin position="441"/>
        <end position="459"/>
    </location>
</feature>
<accession>A0A261XXQ6</accession>
<evidence type="ECO:0000313" key="8">
    <source>
        <dbReference type="EMBL" id="OZJ03132.1"/>
    </source>
</evidence>
<dbReference type="Pfam" id="PF07690">
    <property type="entry name" value="MFS_1"/>
    <property type="match status" value="1"/>
</dbReference>
<dbReference type="PANTHER" id="PTHR23504:SF31">
    <property type="entry name" value="MAJOR FACILITATOR SUPERFAMILY DOMAIN-CONTAINING PROTEIN 10"/>
    <property type="match status" value="1"/>
</dbReference>
<evidence type="ECO:0000256" key="6">
    <source>
        <dbReference type="SAM" id="Phobius"/>
    </source>
</evidence>
<dbReference type="GO" id="GO:0016020">
    <property type="term" value="C:membrane"/>
    <property type="evidence" value="ECO:0007669"/>
    <property type="project" value="UniProtKB-SubCell"/>
</dbReference>
<feature type="transmembrane region" description="Helical" evidence="6">
    <location>
        <begin position="221"/>
        <end position="243"/>
    </location>
</feature>
<evidence type="ECO:0000259" key="7">
    <source>
        <dbReference type="PROSITE" id="PS50850"/>
    </source>
</evidence>
<proteinExistence type="predicted"/>
<dbReference type="OrthoDB" id="196650at2759"/>
<keyword evidence="2" id="KW-0813">Transport</keyword>
<dbReference type="EMBL" id="MVBO01000103">
    <property type="protein sequence ID" value="OZJ03132.1"/>
    <property type="molecule type" value="Genomic_DNA"/>
</dbReference>
<organism evidence="8 9">
    <name type="scientific">Bifiguratus adelaidae</name>
    <dbReference type="NCBI Taxonomy" id="1938954"/>
    <lineage>
        <taxon>Eukaryota</taxon>
        <taxon>Fungi</taxon>
        <taxon>Fungi incertae sedis</taxon>
        <taxon>Mucoromycota</taxon>
        <taxon>Mucoromycotina</taxon>
        <taxon>Endogonomycetes</taxon>
        <taxon>Endogonales</taxon>
        <taxon>Endogonales incertae sedis</taxon>
        <taxon>Bifiguratus</taxon>
    </lineage>
</organism>
<dbReference type="AlphaFoldDB" id="A0A261XXQ6"/>
<keyword evidence="9" id="KW-1185">Reference proteome</keyword>
<gene>
    <name evidence="8" type="ORF">BZG36_03865</name>
</gene>
<evidence type="ECO:0000256" key="4">
    <source>
        <dbReference type="ARBA" id="ARBA00022989"/>
    </source>
</evidence>
<dbReference type="FunFam" id="1.20.1250.20:FF:000223">
    <property type="entry name" value="Major facilitator superfamily domain-containing protein"/>
    <property type="match status" value="1"/>
</dbReference>
<feature type="transmembrane region" description="Helical" evidence="6">
    <location>
        <begin position="313"/>
        <end position="329"/>
    </location>
</feature>
<dbReference type="PROSITE" id="PS50850">
    <property type="entry name" value="MFS"/>
    <property type="match status" value="1"/>
</dbReference>
<evidence type="ECO:0000256" key="3">
    <source>
        <dbReference type="ARBA" id="ARBA00022692"/>
    </source>
</evidence>
<dbReference type="SUPFAM" id="SSF103473">
    <property type="entry name" value="MFS general substrate transporter"/>
    <property type="match status" value="1"/>
</dbReference>
<feature type="domain" description="Major facilitator superfamily (MFS) profile" evidence="7">
    <location>
        <begin position="20"/>
        <end position="463"/>
    </location>
</feature>
<dbReference type="Gene3D" id="1.20.1250.20">
    <property type="entry name" value="MFS general substrate transporter like domains"/>
    <property type="match status" value="1"/>
</dbReference>
<feature type="transmembrane region" description="Helical" evidence="6">
    <location>
        <begin position="179"/>
        <end position="201"/>
    </location>
</feature>
<keyword evidence="4 6" id="KW-1133">Transmembrane helix</keyword>
<dbReference type="InterPro" id="IPR020846">
    <property type="entry name" value="MFS_dom"/>
</dbReference>
<name>A0A261XXQ6_9FUNG</name>
<protein>
    <recommendedName>
        <fullName evidence="7">Major facilitator superfamily (MFS) profile domain-containing protein</fullName>
    </recommendedName>
</protein>
<dbReference type="PANTHER" id="PTHR23504">
    <property type="entry name" value="MAJOR FACILITATOR SUPERFAMILY DOMAIN-CONTAINING PROTEIN 10"/>
    <property type="match status" value="1"/>
</dbReference>
<keyword evidence="3 6" id="KW-0812">Transmembrane</keyword>
<feature type="transmembrane region" description="Helical" evidence="6">
    <location>
        <begin position="276"/>
        <end position="298"/>
    </location>
</feature>
<sequence length="467" mass="50985">MVVSTKSRLVANGEENSFAVVRIVFIALLLDILAFTIILPLFPRLLEYYHSVDRLNQWSLIHYAFEGIEKFKQLLSNQKASIHDKWDLVLLGGAIGSLFSFLQFIAAPFIGICSDRLGRRKTLLLTMLGNIVSTSIWMFAGHFEQFLLARIVGGLSEGNVQLSVAIISDVTSVEKRSRGLAMVGIAFAIAFTIGPATGAYFASKDLTVLLPFLSSLGLNAYSAPAFVALLLLLVETLFLYTFLPETSTPKFPETAKPKSQSQLGINEQQRLANLTILNYTHLVYLFVFSGMEFTLTFLTFDIFDFSNMQQGKLLGYIGILSSLLQGGYVRRLAHKVGEKRIVLQGIFMCSIGLGIIASMAYQKPSMTMLYAGATCLAFTSATVVNCLTSLASIQCDDEATTQKLAKGEALGYFRSLGQLGRSTGPIVACALYWLLGPAACYGIGSVCMLCLGMAAIKVLPSNKQHNE</sequence>
<evidence type="ECO:0000256" key="1">
    <source>
        <dbReference type="ARBA" id="ARBA00004141"/>
    </source>
</evidence>
<feature type="transmembrane region" description="Helical" evidence="6">
    <location>
        <begin position="146"/>
        <end position="167"/>
    </location>
</feature>